<dbReference type="Pfam" id="PF07885">
    <property type="entry name" value="Ion_trans_2"/>
    <property type="match status" value="2"/>
</dbReference>
<dbReference type="InterPro" id="IPR003280">
    <property type="entry name" value="2pore_dom_K_chnl"/>
</dbReference>
<feature type="transmembrane region" description="Helical" evidence="9">
    <location>
        <begin position="103"/>
        <end position="123"/>
    </location>
</feature>
<dbReference type="GO" id="GO:0022841">
    <property type="term" value="F:potassium ion leak channel activity"/>
    <property type="evidence" value="ECO:0007669"/>
    <property type="project" value="TreeGrafter"/>
</dbReference>
<name>A0AAP0MIP0_9ROSI</name>
<reference evidence="11 12" key="1">
    <citation type="submission" date="2024-05" db="EMBL/GenBank/DDBJ databases">
        <title>Haplotype-resolved chromosome-level genome assembly of Huyou (Citrus changshanensis).</title>
        <authorList>
            <person name="Miao C."/>
            <person name="Chen W."/>
            <person name="Wu Y."/>
            <person name="Wang L."/>
            <person name="Zhao S."/>
            <person name="Grierson D."/>
            <person name="Xu C."/>
            <person name="Chen K."/>
        </authorList>
    </citation>
    <scope>NUCLEOTIDE SEQUENCE [LARGE SCALE GENOMIC DNA]</scope>
    <source>
        <strain evidence="11">01-14</strain>
        <tissue evidence="11">Leaf</tissue>
    </source>
</reference>
<keyword evidence="3" id="KW-0813">Transport</keyword>
<keyword evidence="12" id="KW-1185">Reference proteome</keyword>
<evidence type="ECO:0000259" key="10">
    <source>
        <dbReference type="Pfam" id="PF07885"/>
    </source>
</evidence>
<evidence type="ECO:0000256" key="5">
    <source>
        <dbReference type="ARBA" id="ARBA00022989"/>
    </source>
</evidence>
<keyword evidence="6" id="KW-0406">Ion transport</keyword>
<dbReference type="PANTHER" id="PTHR11003:SF291">
    <property type="entry name" value="IP11374P"/>
    <property type="match status" value="1"/>
</dbReference>
<evidence type="ECO:0000256" key="9">
    <source>
        <dbReference type="SAM" id="Phobius"/>
    </source>
</evidence>
<comment type="caution">
    <text evidence="11">The sequence shown here is derived from an EMBL/GenBank/DDBJ whole genome shotgun (WGS) entry which is preliminary data.</text>
</comment>
<keyword evidence="4 9" id="KW-0812">Transmembrane</keyword>
<dbReference type="AlphaFoldDB" id="A0AAP0MIP0"/>
<dbReference type="PANTHER" id="PTHR11003">
    <property type="entry name" value="POTASSIUM CHANNEL, SUBFAMILY K"/>
    <property type="match status" value="1"/>
</dbReference>
<evidence type="ECO:0000256" key="4">
    <source>
        <dbReference type="ARBA" id="ARBA00022692"/>
    </source>
</evidence>
<dbReference type="GO" id="GO:0005886">
    <property type="term" value="C:plasma membrane"/>
    <property type="evidence" value="ECO:0007669"/>
    <property type="project" value="TreeGrafter"/>
</dbReference>
<comment type="similarity">
    <text evidence="2">Belongs to the two pore domain potassium channel (TC 1.A.1.7) family.</text>
</comment>
<comment type="subcellular location">
    <subcellularLocation>
        <location evidence="1">Membrane</location>
        <topology evidence="1">Multi-pass membrane protein</topology>
    </subcellularLocation>
</comment>
<evidence type="ECO:0000313" key="11">
    <source>
        <dbReference type="EMBL" id="KAK9209869.1"/>
    </source>
</evidence>
<evidence type="ECO:0000256" key="1">
    <source>
        <dbReference type="ARBA" id="ARBA00004141"/>
    </source>
</evidence>
<dbReference type="Proteomes" id="UP001428341">
    <property type="component" value="Unassembled WGS sequence"/>
</dbReference>
<sequence length="152" mass="16948">MTTIGYGDGVPNGIFSEVLVCAFVFAGIVLFALIILSKAVEQRESYKCGKMLIVLLLLILLGAVHQVTIGKMAIVDAFFCVCATITTLGCGKKSLFSRTRRSFAVYWILFSTISLALFFLYVAELRIERRLRALLKWVLAFKMTHEDLEAQA</sequence>
<keyword evidence="5 9" id="KW-1133">Transmembrane helix</keyword>
<evidence type="ECO:0000313" key="12">
    <source>
        <dbReference type="Proteomes" id="UP001428341"/>
    </source>
</evidence>
<dbReference type="GO" id="GO:0015271">
    <property type="term" value="F:outward rectifier potassium channel activity"/>
    <property type="evidence" value="ECO:0007669"/>
    <property type="project" value="TreeGrafter"/>
</dbReference>
<organism evidence="11 12">
    <name type="scientific">Citrus x changshan-huyou</name>
    <dbReference type="NCBI Taxonomy" id="2935761"/>
    <lineage>
        <taxon>Eukaryota</taxon>
        <taxon>Viridiplantae</taxon>
        <taxon>Streptophyta</taxon>
        <taxon>Embryophyta</taxon>
        <taxon>Tracheophyta</taxon>
        <taxon>Spermatophyta</taxon>
        <taxon>Magnoliopsida</taxon>
        <taxon>eudicotyledons</taxon>
        <taxon>Gunneridae</taxon>
        <taxon>Pentapetalae</taxon>
        <taxon>rosids</taxon>
        <taxon>malvids</taxon>
        <taxon>Sapindales</taxon>
        <taxon>Rutaceae</taxon>
        <taxon>Aurantioideae</taxon>
        <taxon>Citrus</taxon>
    </lineage>
</organism>
<accession>A0AAP0MIP0</accession>
<feature type="transmembrane region" description="Helical" evidence="9">
    <location>
        <begin position="48"/>
        <end position="67"/>
    </location>
</feature>
<feature type="transmembrane region" description="Helical" evidence="9">
    <location>
        <begin position="14"/>
        <end position="36"/>
    </location>
</feature>
<dbReference type="SUPFAM" id="SSF81324">
    <property type="entry name" value="Voltage-gated potassium channels"/>
    <property type="match status" value="2"/>
</dbReference>
<feature type="domain" description="Potassium channel" evidence="10">
    <location>
        <begin position="54"/>
        <end position="124"/>
    </location>
</feature>
<proteinExistence type="inferred from homology"/>
<evidence type="ECO:0000256" key="7">
    <source>
        <dbReference type="ARBA" id="ARBA00023136"/>
    </source>
</evidence>
<gene>
    <name evidence="11" type="ORF">WN944_002237</name>
</gene>
<dbReference type="GO" id="GO:0009705">
    <property type="term" value="C:plant-type vacuole membrane"/>
    <property type="evidence" value="ECO:0007669"/>
    <property type="project" value="TreeGrafter"/>
</dbReference>
<dbReference type="Gene3D" id="1.10.287.70">
    <property type="match status" value="2"/>
</dbReference>
<protein>
    <recommendedName>
        <fullName evidence="10">Potassium channel domain-containing protein</fullName>
    </recommendedName>
</protein>
<feature type="transmembrane region" description="Helical" evidence="9">
    <location>
        <begin position="73"/>
        <end position="91"/>
    </location>
</feature>
<evidence type="ECO:0000256" key="3">
    <source>
        <dbReference type="ARBA" id="ARBA00022448"/>
    </source>
</evidence>
<evidence type="ECO:0000256" key="8">
    <source>
        <dbReference type="ARBA" id="ARBA00023303"/>
    </source>
</evidence>
<feature type="domain" description="Potassium channel" evidence="10">
    <location>
        <begin position="1"/>
        <end position="35"/>
    </location>
</feature>
<dbReference type="EMBL" id="JBCGBO010000004">
    <property type="protein sequence ID" value="KAK9209869.1"/>
    <property type="molecule type" value="Genomic_DNA"/>
</dbReference>
<dbReference type="GO" id="GO:0030322">
    <property type="term" value="P:stabilization of membrane potential"/>
    <property type="evidence" value="ECO:0007669"/>
    <property type="project" value="TreeGrafter"/>
</dbReference>
<evidence type="ECO:0000256" key="2">
    <source>
        <dbReference type="ARBA" id="ARBA00010159"/>
    </source>
</evidence>
<evidence type="ECO:0000256" key="6">
    <source>
        <dbReference type="ARBA" id="ARBA00023065"/>
    </source>
</evidence>
<keyword evidence="8" id="KW-0407">Ion channel</keyword>
<dbReference type="InterPro" id="IPR013099">
    <property type="entry name" value="K_chnl_dom"/>
</dbReference>
<keyword evidence="7 9" id="KW-0472">Membrane</keyword>